<evidence type="ECO:0000313" key="8">
    <source>
        <dbReference type="Proteomes" id="UP001195941"/>
    </source>
</evidence>
<comment type="caution">
    <text evidence="7">The sequence shown here is derived from an EMBL/GenBank/DDBJ whole genome shotgun (WGS) entry which is preliminary data.</text>
</comment>
<sequence length="207" mass="20819">MLDVFVKGLGVGLAIAAPVGPIGVLCIRRSVAEGRAAGLATGFGAAAADGTYGLLVAAGVSASGLLTRYATPMQLFGGLLIAWLGVMTLRGFFADRPGEAAAPPAKSVLGAFGTTYVLTLSNPMTILAFAGMIAGLGASAAGTPNAAYWLVTGVFLGSALWWLILVHAALWARARIAADMLKWLDLIAGTILTGWGISLALGAMSGG</sequence>
<feature type="transmembrane region" description="Helical" evidence="6">
    <location>
        <begin position="183"/>
        <end position="204"/>
    </location>
</feature>
<evidence type="ECO:0000256" key="4">
    <source>
        <dbReference type="ARBA" id="ARBA00022989"/>
    </source>
</evidence>
<keyword evidence="2" id="KW-1003">Cell membrane</keyword>
<name>A0ABS5HVV3_9RHOB</name>
<dbReference type="PANTHER" id="PTHR30086:SF20">
    <property type="entry name" value="ARGININE EXPORTER PROTEIN ARGO-RELATED"/>
    <property type="match status" value="1"/>
</dbReference>
<keyword evidence="8" id="KW-1185">Reference proteome</keyword>
<feature type="transmembrane region" description="Helical" evidence="6">
    <location>
        <begin position="114"/>
        <end position="140"/>
    </location>
</feature>
<organism evidence="7 8">
    <name type="scientific">Thalassovita aquimarina</name>
    <dbReference type="NCBI Taxonomy" id="2785917"/>
    <lineage>
        <taxon>Bacteria</taxon>
        <taxon>Pseudomonadati</taxon>
        <taxon>Pseudomonadota</taxon>
        <taxon>Alphaproteobacteria</taxon>
        <taxon>Rhodobacterales</taxon>
        <taxon>Roseobacteraceae</taxon>
        <taxon>Thalassovita</taxon>
    </lineage>
</organism>
<protein>
    <submittedName>
        <fullName evidence="7">LysE family transporter</fullName>
    </submittedName>
</protein>
<feature type="transmembrane region" description="Helical" evidence="6">
    <location>
        <begin position="6"/>
        <end position="27"/>
    </location>
</feature>
<dbReference type="Proteomes" id="UP001195941">
    <property type="component" value="Unassembled WGS sequence"/>
</dbReference>
<evidence type="ECO:0000256" key="5">
    <source>
        <dbReference type="ARBA" id="ARBA00023136"/>
    </source>
</evidence>
<proteinExistence type="predicted"/>
<evidence type="ECO:0000256" key="3">
    <source>
        <dbReference type="ARBA" id="ARBA00022692"/>
    </source>
</evidence>
<reference evidence="7 8" key="1">
    <citation type="journal article" date="2021" name="Arch. Microbiol.">
        <title>Thalassobius aquimarinus sp. nov., isolated from the Sea of Japan seashore.</title>
        <authorList>
            <person name="Kurilenko V.V."/>
            <person name="Romanenko L.A."/>
            <person name="Chernysheva N.Y."/>
            <person name="Velansky P.V."/>
            <person name="Tekutyeva L.A."/>
            <person name="Isaeva M.P."/>
            <person name="Mikhailov V.V."/>
        </authorList>
    </citation>
    <scope>NUCLEOTIDE SEQUENCE [LARGE SCALE GENOMIC DNA]</scope>
    <source>
        <strain evidence="7 8">KMM 8518</strain>
    </source>
</reference>
<comment type="subcellular location">
    <subcellularLocation>
        <location evidence="1">Cell membrane</location>
        <topology evidence="1">Multi-pass membrane protein</topology>
    </subcellularLocation>
</comment>
<feature type="transmembrane region" description="Helical" evidence="6">
    <location>
        <begin position="146"/>
        <end position="171"/>
    </location>
</feature>
<evidence type="ECO:0000256" key="6">
    <source>
        <dbReference type="SAM" id="Phobius"/>
    </source>
</evidence>
<keyword evidence="5 6" id="KW-0472">Membrane</keyword>
<dbReference type="Pfam" id="PF01810">
    <property type="entry name" value="LysE"/>
    <property type="match status" value="1"/>
</dbReference>
<evidence type="ECO:0000313" key="7">
    <source>
        <dbReference type="EMBL" id="MBR9653097.1"/>
    </source>
</evidence>
<feature type="transmembrane region" description="Helical" evidence="6">
    <location>
        <begin position="39"/>
        <end position="61"/>
    </location>
</feature>
<dbReference type="PANTHER" id="PTHR30086">
    <property type="entry name" value="ARGININE EXPORTER PROTEIN ARGO"/>
    <property type="match status" value="1"/>
</dbReference>
<feature type="transmembrane region" description="Helical" evidence="6">
    <location>
        <begin position="73"/>
        <end position="93"/>
    </location>
</feature>
<evidence type="ECO:0000256" key="1">
    <source>
        <dbReference type="ARBA" id="ARBA00004651"/>
    </source>
</evidence>
<keyword evidence="4 6" id="KW-1133">Transmembrane helix</keyword>
<dbReference type="EMBL" id="JADMKU010000023">
    <property type="protein sequence ID" value="MBR9653097.1"/>
    <property type="molecule type" value="Genomic_DNA"/>
</dbReference>
<gene>
    <name evidence="7" type="ORF">IT775_18420</name>
</gene>
<accession>A0ABS5HVV3</accession>
<evidence type="ECO:0000256" key="2">
    <source>
        <dbReference type="ARBA" id="ARBA00022475"/>
    </source>
</evidence>
<dbReference type="RefSeq" id="WP_212702722.1">
    <property type="nucleotide sequence ID" value="NZ_JADMKU010000023.1"/>
</dbReference>
<keyword evidence="3 6" id="KW-0812">Transmembrane</keyword>
<dbReference type="InterPro" id="IPR001123">
    <property type="entry name" value="LeuE-type"/>
</dbReference>